<gene>
    <name evidence="8" type="ORF">JANAI62_17250</name>
</gene>
<keyword evidence="6" id="KW-1133">Transmembrane helix</keyword>
<evidence type="ECO:0000256" key="6">
    <source>
        <dbReference type="SAM" id="Phobius"/>
    </source>
</evidence>
<protein>
    <recommendedName>
        <fullName evidence="4">Glycerol-3-phosphate acyltransferase</fullName>
        <ecNumber evidence="3">2.3.1.15</ecNumber>
    </recommendedName>
</protein>
<dbReference type="PANTHER" id="PTHR12563">
    <property type="entry name" value="GLYCEROL-3-PHOSPHATE ACYLTRANSFERASE"/>
    <property type="match status" value="1"/>
</dbReference>
<evidence type="ECO:0000256" key="1">
    <source>
        <dbReference type="ARBA" id="ARBA00004184"/>
    </source>
</evidence>
<comment type="pathway">
    <text evidence="2">Phospholipid metabolism; CDP-diacylglycerol biosynthesis; CDP-diacylglycerol from sn-glycerol 3-phosphate: step 1/3.</text>
</comment>
<evidence type="ECO:0000256" key="2">
    <source>
        <dbReference type="ARBA" id="ARBA00004765"/>
    </source>
</evidence>
<dbReference type="EMBL" id="BPFH01000003">
    <property type="protein sequence ID" value="GIT95102.1"/>
    <property type="molecule type" value="Genomic_DNA"/>
</dbReference>
<evidence type="ECO:0000256" key="5">
    <source>
        <dbReference type="ARBA" id="ARBA00048427"/>
    </source>
</evidence>
<evidence type="ECO:0000256" key="4">
    <source>
        <dbReference type="ARBA" id="ARBA00013432"/>
    </source>
</evidence>
<feature type="transmembrane region" description="Helical" evidence="6">
    <location>
        <begin position="20"/>
        <end position="42"/>
    </location>
</feature>
<dbReference type="EC" id="2.3.1.15" evidence="3"/>
<dbReference type="SUPFAM" id="SSF69593">
    <property type="entry name" value="Glycerol-3-phosphate (1)-acyltransferase"/>
    <property type="match status" value="1"/>
</dbReference>
<keyword evidence="6" id="KW-0812">Transmembrane</keyword>
<accession>A0ABQ4NL18</accession>
<dbReference type="Pfam" id="PF19277">
    <property type="entry name" value="GPAT_C"/>
    <property type="match status" value="1"/>
</dbReference>
<comment type="subcellular location">
    <subcellularLocation>
        <location evidence="1">Endomembrane system</location>
        <topology evidence="1">Peripheral membrane protein</topology>
    </subcellularLocation>
</comment>
<organism evidence="8 9">
    <name type="scientific">Jannaschia pagri</name>
    <dbReference type="NCBI Taxonomy" id="2829797"/>
    <lineage>
        <taxon>Bacteria</taxon>
        <taxon>Pseudomonadati</taxon>
        <taxon>Pseudomonadota</taxon>
        <taxon>Alphaproteobacteria</taxon>
        <taxon>Rhodobacterales</taxon>
        <taxon>Roseobacteraceae</taxon>
        <taxon>Jannaschia</taxon>
    </lineage>
</organism>
<dbReference type="InterPro" id="IPR002123">
    <property type="entry name" value="Plipid/glycerol_acylTrfase"/>
</dbReference>
<proteinExistence type="predicted"/>
<comment type="catalytic activity">
    <reaction evidence="5">
        <text>sn-glycerol 3-phosphate + an acyl-CoA = a 1-acyl-sn-glycero-3-phosphate + CoA</text>
        <dbReference type="Rhea" id="RHEA:15325"/>
        <dbReference type="ChEBI" id="CHEBI:57287"/>
        <dbReference type="ChEBI" id="CHEBI:57597"/>
        <dbReference type="ChEBI" id="CHEBI:57970"/>
        <dbReference type="ChEBI" id="CHEBI:58342"/>
        <dbReference type="EC" id="2.3.1.15"/>
    </reaction>
</comment>
<dbReference type="InterPro" id="IPR022284">
    <property type="entry name" value="GPAT/DHAPAT"/>
</dbReference>
<dbReference type="SMART" id="SM00563">
    <property type="entry name" value="PlsC"/>
    <property type="match status" value="1"/>
</dbReference>
<dbReference type="Proteomes" id="UP000786693">
    <property type="component" value="Unassembled WGS sequence"/>
</dbReference>
<sequence>MYARCTRLSEGQGLSHAVEIPVWALILLCGFAAVTFASHFLFPSVRWFFRKRAERLVARLNTRLARPIQPFKLAHRTETVNRLAYDPQVAQAVIDFAAAEGIPEAVAFETARRYANEIVPGFSATLYFSVATRAAQWLSRSLYRVRVSGEVAALDGIDTDATVVFVLNHRSNMDYVLVTWLAARQTALAYAVGEWARRWPLAPLIRAMGGYFVRRKNLNPLYRKVLARYIQLATAGGVTQAIFPEGRLSRTGALQDPKLGILSYLIADHDPDAARDVVFVPVAVNYERVLEDRVLIAASTKGAKAFRLRWWMVARHLFRHLQLRVTGRFTRFGYAAVSYGRPLSLQAFLAHDHDDPTEALGQALIGRIADVLPVLPLALVSEALLSGAQTVAAVAAHLDTRRVALAQAGHPVHGARRPAKEAALIALRMLAVRRAISLDRPEIEIHPDWRPVLSFYATTLP</sequence>
<keyword evidence="9" id="KW-1185">Reference proteome</keyword>
<evidence type="ECO:0000259" key="7">
    <source>
        <dbReference type="SMART" id="SM00563"/>
    </source>
</evidence>
<evidence type="ECO:0000313" key="9">
    <source>
        <dbReference type="Proteomes" id="UP000786693"/>
    </source>
</evidence>
<evidence type="ECO:0000313" key="8">
    <source>
        <dbReference type="EMBL" id="GIT95102.1"/>
    </source>
</evidence>
<dbReference type="Pfam" id="PF01553">
    <property type="entry name" value="Acyltransferase"/>
    <property type="match status" value="1"/>
</dbReference>
<dbReference type="InterPro" id="IPR045520">
    <property type="entry name" value="GPAT/DHAPAT_C"/>
</dbReference>
<dbReference type="PANTHER" id="PTHR12563:SF17">
    <property type="entry name" value="DIHYDROXYACETONE PHOSPHATE ACYLTRANSFERASE"/>
    <property type="match status" value="1"/>
</dbReference>
<keyword evidence="6" id="KW-0472">Membrane</keyword>
<evidence type="ECO:0000256" key="3">
    <source>
        <dbReference type="ARBA" id="ARBA00013113"/>
    </source>
</evidence>
<name>A0ABQ4NL18_9RHOB</name>
<feature type="domain" description="Phospholipid/glycerol acyltransferase" evidence="7">
    <location>
        <begin position="163"/>
        <end position="287"/>
    </location>
</feature>
<comment type="caution">
    <text evidence="8">The sequence shown here is derived from an EMBL/GenBank/DDBJ whole genome shotgun (WGS) entry which is preliminary data.</text>
</comment>
<reference evidence="8 9" key="1">
    <citation type="submission" date="2021-05" db="EMBL/GenBank/DDBJ databases">
        <title>Bacteria Genome sequencing.</title>
        <authorList>
            <person name="Takabe Y."/>
            <person name="Nakajima Y."/>
            <person name="Suzuki S."/>
            <person name="Shiozaki T."/>
        </authorList>
    </citation>
    <scope>NUCLEOTIDE SEQUENCE [LARGE SCALE GENOMIC DNA]</scope>
    <source>
        <strain evidence="8 9">AI_62</strain>
    </source>
</reference>